<dbReference type="PANTHER" id="PTHR35695">
    <property type="entry name" value="GLYCEROL-3-PHOSPHATE ACYLTRANSFERASE, CHLOROPLASTIC"/>
    <property type="match status" value="1"/>
</dbReference>
<dbReference type="GO" id="GO:0006655">
    <property type="term" value="P:phosphatidylglycerol biosynthetic process"/>
    <property type="evidence" value="ECO:0007669"/>
    <property type="project" value="TreeGrafter"/>
</dbReference>
<evidence type="ECO:0000256" key="6">
    <source>
        <dbReference type="ARBA" id="ARBA00022528"/>
    </source>
</evidence>
<evidence type="ECO:0000256" key="14">
    <source>
        <dbReference type="PIRNR" id="PIRNR000431"/>
    </source>
</evidence>
<keyword evidence="10 14" id="KW-0443">Lipid metabolism</keyword>
<dbReference type="GO" id="GO:0004366">
    <property type="term" value="F:glycerol-3-phosphate O-acyltransferase activity"/>
    <property type="evidence" value="ECO:0007669"/>
    <property type="project" value="UniProtKB-UniRule"/>
</dbReference>
<evidence type="ECO:0000256" key="3">
    <source>
        <dbReference type="ARBA" id="ARBA00005189"/>
    </source>
</evidence>
<proteinExistence type="inferred from homology"/>
<keyword evidence="11" id="KW-0594">Phospholipid biosynthesis</keyword>
<keyword evidence="7 14" id="KW-0934">Plastid</keyword>
<dbReference type="AlphaFoldDB" id="A0A166F624"/>
<name>A0A166F624_DAUCS</name>
<evidence type="ECO:0000256" key="2">
    <source>
        <dbReference type="ARBA" id="ARBA00004765"/>
    </source>
</evidence>
<dbReference type="InterPro" id="IPR038114">
    <property type="entry name" value="GPAT_N_sf"/>
</dbReference>
<dbReference type="InterPro" id="IPR016222">
    <property type="entry name" value="G3P_O-acylTrfase_chlp"/>
</dbReference>
<keyword evidence="12" id="KW-1208">Phospholipid metabolism</keyword>
<evidence type="ECO:0000256" key="15">
    <source>
        <dbReference type="PIRSR" id="PIRSR000431-2"/>
    </source>
</evidence>
<evidence type="ECO:0000256" key="9">
    <source>
        <dbReference type="ARBA" id="ARBA00022946"/>
    </source>
</evidence>
<comment type="pathway">
    <text evidence="2 14">Phospholipid metabolism; CDP-diacylglycerol biosynthesis; CDP-diacylglycerol from sn-glycerol 3-phosphate: step 1/3.</text>
</comment>
<comment type="function">
    <text evidence="14">Esterifies acyl-group from acyl-ACP to the sn-1 position of glycerol-3-phosphate. The enzyme from chilling-resistant plants discriminates against non-fluid palmitic acid and selects oleic acid whereas the enzyme from sensitive plants accepts both fatty acids.</text>
</comment>
<dbReference type="Pfam" id="PF01553">
    <property type="entry name" value="Acyltransferase"/>
    <property type="match status" value="1"/>
</dbReference>
<evidence type="ECO:0000313" key="17">
    <source>
        <dbReference type="EMBL" id="KZN07384.1"/>
    </source>
</evidence>
<evidence type="ECO:0000256" key="12">
    <source>
        <dbReference type="ARBA" id="ARBA00023264"/>
    </source>
</evidence>
<dbReference type="InterPro" id="IPR023083">
    <property type="entry name" value="G3P_O-acylTrfase_N"/>
</dbReference>
<dbReference type="PIRSF" id="PIRSF000431">
    <property type="entry name" value="Glycerol-3-P_O-acyltransfrase"/>
    <property type="match status" value="1"/>
</dbReference>
<dbReference type="SMART" id="SM00563">
    <property type="entry name" value="PlsC"/>
    <property type="match status" value="1"/>
</dbReference>
<sequence>MLPSHVAHGMEELYHNYKDAHQDNMTFQVFQSGVPNAEDIVLSNMAVALDRISNVVKDPFLFSPYHEAIREPFDYYTFAQDYIRPLINFGHSYVGNISLFSEMEEKLRQGDNVILISNHQTEADPAVIALLLESTHPYIGEGVTYIAGDRVVTDPLCKPFSMGRNLLCVYSKKHMNDDLELVDMKKRANTRSLKEMALLLRSGSKIIWIAPSGGRDRPDPVTKEWFPGQQFKLVCHSCKAILFYILIQEVQATFDASSVDNMRRLMLHAGRPGHIYPVALLCHDIMPPPAQVEKEIGERRVIAFHGTGLSIAPPIDFNKISDGCENPEEAKVAYSQALYDSVNQQYNVLRSAIHGKQGLAASIPTVSLSQPWQ</sequence>
<accession>A0A166F624</accession>
<reference evidence="17" key="1">
    <citation type="journal article" date="2016" name="Nat. Genet.">
        <title>A high-quality carrot genome assembly provides new insights into carotenoid accumulation and asterid genome evolution.</title>
        <authorList>
            <person name="Iorizzo M."/>
            <person name="Ellison S."/>
            <person name="Senalik D."/>
            <person name="Zeng P."/>
            <person name="Satapoomin P."/>
            <person name="Huang J."/>
            <person name="Bowman M."/>
            <person name="Iovene M."/>
            <person name="Sanseverino W."/>
            <person name="Cavagnaro P."/>
            <person name="Yildiz M."/>
            <person name="Macko-Podgorni A."/>
            <person name="Moranska E."/>
            <person name="Grzebelus E."/>
            <person name="Grzebelus D."/>
            <person name="Ashrafi H."/>
            <person name="Zheng Z."/>
            <person name="Cheng S."/>
            <person name="Spooner D."/>
            <person name="Van Deynze A."/>
            <person name="Simon P."/>
        </authorList>
    </citation>
    <scope>NUCLEOTIDE SEQUENCE [LARGE SCALE GENOMIC DNA]</scope>
    <source>
        <tissue evidence="17">Leaf</tissue>
    </source>
</reference>
<dbReference type="SUPFAM" id="SSF69593">
    <property type="entry name" value="Glycerol-3-phosphate (1)-acyltransferase"/>
    <property type="match status" value="1"/>
</dbReference>
<dbReference type="InterPro" id="IPR002123">
    <property type="entry name" value="Plipid/glycerol_acylTrfase"/>
</dbReference>
<comment type="subcellular location">
    <subcellularLocation>
        <location evidence="1 14">Plastid</location>
        <location evidence="1 14">Chloroplast stroma</location>
    </subcellularLocation>
</comment>
<dbReference type="GO" id="GO:0009570">
    <property type="term" value="C:chloroplast stroma"/>
    <property type="evidence" value="ECO:0007669"/>
    <property type="project" value="UniProtKB-SubCell"/>
</dbReference>
<comment type="pathway">
    <text evidence="3">Lipid metabolism.</text>
</comment>
<evidence type="ECO:0000256" key="1">
    <source>
        <dbReference type="ARBA" id="ARBA00004470"/>
    </source>
</evidence>
<comment type="caution">
    <text evidence="17">The sequence shown here is derived from an EMBL/GenBank/DDBJ whole genome shotgun (WGS) entry which is preliminary data.</text>
</comment>
<dbReference type="UniPathway" id="UPA00557">
    <property type="reaction ID" value="UER00612"/>
</dbReference>
<keyword evidence="5" id="KW-0444">Lipid biosynthesis</keyword>
<dbReference type="OMA" id="IAENMIY"/>
<dbReference type="EC" id="2.3.1.15" evidence="14"/>
<dbReference type="GO" id="GO:0016024">
    <property type="term" value="P:CDP-diacylglycerol biosynthetic process"/>
    <property type="evidence" value="ECO:0007669"/>
    <property type="project" value="UniProtKB-UniPathway"/>
</dbReference>
<comment type="catalytic activity">
    <reaction evidence="14">
        <text>sn-glycerol 3-phosphate + an acyl-CoA = a 1-acyl-sn-glycero-3-phosphate + CoA</text>
        <dbReference type="Rhea" id="RHEA:15325"/>
        <dbReference type="ChEBI" id="CHEBI:57287"/>
        <dbReference type="ChEBI" id="CHEBI:57597"/>
        <dbReference type="ChEBI" id="CHEBI:57970"/>
        <dbReference type="ChEBI" id="CHEBI:58342"/>
        <dbReference type="EC" id="2.3.1.15"/>
    </reaction>
</comment>
<dbReference type="PANTHER" id="PTHR35695:SF1">
    <property type="entry name" value="GLYCEROL-3-PHOSPHATE ACYLTRANSFERASE, CHLOROPLASTIC"/>
    <property type="match status" value="1"/>
</dbReference>
<protein>
    <recommendedName>
        <fullName evidence="14">Glycerol-3-phosphate acyltransferase, chloroplastic</fullName>
        <shortName evidence="14">GPAT</shortName>
        <ecNumber evidence="14">2.3.1.15</ecNumber>
    </recommendedName>
</protein>
<keyword evidence="8 14" id="KW-0808">Transferase</keyword>
<evidence type="ECO:0000256" key="4">
    <source>
        <dbReference type="ARBA" id="ARBA00007937"/>
    </source>
</evidence>
<dbReference type="Gramene" id="KZN07384">
    <property type="protein sequence ID" value="KZN07384"/>
    <property type="gene ID" value="DCAR_008221"/>
</dbReference>
<dbReference type="Gene3D" id="3.40.1130.10">
    <property type="entry name" value="Glycerol-3-phosphate (1)-acyltransferase"/>
    <property type="match status" value="2"/>
</dbReference>
<evidence type="ECO:0000256" key="7">
    <source>
        <dbReference type="ARBA" id="ARBA00022640"/>
    </source>
</evidence>
<keyword evidence="13 14" id="KW-0012">Acyltransferase</keyword>
<gene>
    <name evidence="17" type="ORF">DCAR_008221</name>
</gene>
<evidence type="ECO:0000256" key="10">
    <source>
        <dbReference type="ARBA" id="ARBA00023098"/>
    </source>
</evidence>
<dbReference type="Pfam" id="PF14829">
    <property type="entry name" value="GPAT_N"/>
    <property type="match status" value="1"/>
</dbReference>
<dbReference type="STRING" id="79200.A0A166F624"/>
<feature type="short sequence motif" description="HXXXXD motif" evidence="15">
    <location>
        <begin position="119"/>
        <end position="124"/>
    </location>
</feature>
<organism evidence="17">
    <name type="scientific">Daucus carota subsp. sativus</name>
    <name type="common">Carrot</name>
    <dbReference type="NCBI Taxonomy" id="79200"/>
    <lineage>
        <taxon>Eukaryota</taxon>
        <taxon>Viridiplantae</taxon>
        <taxon>Streptophyta</taxon>
        <taxon>Embryophyta</taxon>
        <taxon>Tracheophyta</taxon>
        <taxon>Spermatophyta</taxon>
        <taxon>Magnoliopsida</taxon>
        <taxon>eudicotyledons</taxon>
        <taxon>Gunneridae</taxon>
        <taxon>Pentapetalae</taxon>
        <taxon>asterids</taxon>
        <taxon>campanulids</taxon>
        <taxon>Apiales</taxon>
        <taxon>Apiaceae</taxon>
        <taxon>Apioideae</taxon>
        <taxon>Scandiceae</taxon>
        <taxon>Daucinae</taxon>
        <taxon>Daucus</taxon>
        <taxon>Daucus sect. Daucus</taxon>
    </lineage>
</organism>
<dbReference type="EMBL" id="LNRQ01000002">
    <property type="protein sequence ID" value="KZN07384.1"/>
    <property type="molecule type" value="Genomic_DNA"/>
</dbReference>
<evidence type="ECO:0000256" key="13">
    <source>
        <dbReference type="ARBA" id="ARBA00023315"/>
    </source>
</evidence>
<dbReference type="Gene3D" id="1.10.1200.50">
    <property type="entry name" value="Glycerol-3-phosphate acyltransferase, alpha helical bundle, N-terminal"/>
    <property type="match status" value="1"/>
</dbReference>
<keyword evidence="6 14" id="KW-0150">Chloroplast</keyword>
<evidence type="ECO:0000256" key="8">
    <source>
        <dbReference type="ARBA" id="ARBA00022679"/>
    </source>
</evidence>
<feature type="domain" description="Phospholipid/glycerol acyltransferase" evidence="16">
    <location>
        <begin position="113"/>
        <end position="250"/>
    </location>
</feature>
<evidence type="ECO:0000256" key="11">
    <source>
        <dbReference type="ARBA" id="ARBA00023209"/>
    </source>
</evidence>
<evidence type="ECO:0000256" key="5">
    <source>
        <dbReference type="ARBA" id="ARBA00022516"/>
    </source>
</evidence>
<comment type="similarity">
    <text evidence="4 14">Belongs to the GPAT/DAPAT family.</text>
</comment>
<evidence type="ECO:0000259" key="16">
    <source>
        <dbReference type="SMART" id="SM00563"/>
    </source>
</evidence>
<keyword evidence="9" id="KW-0809">Transit peptide</keyword>